<accession>A0ABV1EMJ8</accession>
<dbReference type="Gene3D" id="3.40.50.2000">
    <property type="entry name" value="Glycogen Phosphorylase B"/>
    <property type="match status" value="1"/>
</dbReference>
<dbReference type="RefSeq" id="WP_349139422.1">
    <property type="nucleotide sequence ID" value="NZ_JBBMFT010000002.1"/>
</dbReference>
<name>A0ABV1EMJ8_9FIRM</name>
<keyword evidence="2" id="KW-0808">Transferase</keyword>
<keyword evidence="2" id="KW-0328">Glycosyltransferase</keyword>
<gene>
    <name evidence="2" type="ORF">WMO45_04750</name>
</gene>
<dbReference type="GO" id="GO:0016757">
    <property type="term" value="F:glycosyltransferase activity"/>
    <property type="evidence" value="ECO:0007669"/>
    <property type="project" value="UniProtKB-KW"/>
</dbReference>
<dbReference type="PANTHER" id="PTHR12526">
    <property type="entry name" value="GLYCOSYLTRANSFERASE"/>
    <property type="match status" value="1"/>
</dbReference>
<dbReference type="SUPFAM" id="SSF53756">
    <property type="entry name" value="UDP-Glycosyltransferase/glycogen phosphorylase"/>
    <property type="match status" value="1"/>
</dbReference>
<dbReference type="EC" id="2.4.-.-" evidence="2"/>
<evidence type="ECO:0000313" key="3">
    <source>
        <dbReference type="Proteomes" id="UP001440599"/>
    </source>
</evidence>
<dbReference type="CDD" id="cd03811">
    <property type="entry name" value="GT4_GT28_WabH-like"/>
    <property type="match status" value="1"/>
</dbReference>
<organism evidence="2 3">
    <name type="scientific">Flavonifractor hominis</name>
    <dbReference type="NCBI Taxonomy" id="3133178"/>
    <lineage>
        <taxon>Bacteria</taxon>
        <taxon>Bacillati</taxon>
        <taxon>Bacillota</taxon>
        <taxon>Clostridia</taxon>
        <taxon>Eubacteriales</taxon>
        <taxon>Oscillospiraceae</taxon>
        <taxon>Flavonifractor</taxon>
    </lineage>
</organism>
<dbReference type="EMBL" id="JBBMFT010000002">
    <property type="protein sequence ID" value="MEQ2455822.1"/>
    <property type="molecule type" value="Genomic_DNA"/>
</dbReference>
<dbReference type="Pfam" id="PF00534">
    <property type="entry name" value="Glycos_transf_1"/>
    <property type="match status" value="1"/>
</dbReference>
<evidence type="ECO:0000313" key="2">
    <source>
        <dbReference type="EMBL" id="MEQ2455822.1"/>
    </source>
</evidence>
<sequence>MGEKKRILIVSHALELGGAERSLIGLLHALSPQRCQVDLFLLRHEGELMGDIPPHIRLLPEVAAYTVLARPMKDTLREGHLLLTAARVFGKLAAGVYSRRHRYTESMVALEYSHKYTCPFMPAIQPEVEYDLAISFLTPHYFVWKKVRARKKAAWIHTDYEAIQIDTASEEKMWSAYDAIVSISEQCTRGFLSRFPALCSKIVRIDHMLAPAWIRAQADKCDVSGEMCRGVEKLLSVGRFCHAKNFDNVPDICRRLRALGRDVHWYLIGFGGDEELIRSKITEAGMEEHVTILGKRENPYPYMKACDLYVQPSRYEGNCVCVHEAQILGKPVVIADYATSASQLRDGVDGIIVPMDNEGCAQGIATVLADEALRKRIVAGGWQAGTPDQTALEILYRLSGD</sequence>
<feature type="domain" description="Glycosyl transferase family 1" evidence="1">
    <location>
        <begin position="232"/>
        <end position="378"/>
    </location>
</feature>
<keyword evidence="3" id="KW-1185">Reference proteome</keyword>
<reference evidence="2 3" key="1">
    <citation type="submission" date="2024-03" db="EMBL/GenBank/DDBJ databases">
        <title>Human intestinal bacterial collection.</title>
        <authorList>
            <person name="Pauvert C."/>
            <person name="Hitch T.C.A."/>
            <person name="Clavel T."/>
        </authorList>
    </citation>
    <scope>NUCLEOTIDE SEQUENCE [LARGE SCALE GENOMIC DNA]</scope>
    <source>
        <strain evidence="2 3">CLA-AP-H34</strain>
    </source>
</reference>
<protein>
    <submittedName>
        <fullName evidence="2">Glycosyltransferase</fullName>
        <ecNumber evidence="2">2.4.-.-</ecNumber>
    </submittedName>
</protein>
<dbReference type="Proteomes" id="UP001440599">
    <property type="component" value="Unassembled WGS sequence"/>
</dbReference>
<proteinExistence type="predicted"/>
<evidence type="ECO:0000259" key="1">
    <source>
        <dbReference type="Pfam" id="PF00534"/>
    </source>
</evidence>
<comment type="caution">
    <text evidence="2">The sequence shown here is derived from an EMBL/GenBank/DDBJ whole genome shotgun (WGS) entry which is preliminary data.</text>
</comment>
<dbReference type="InterPro" id="IPR001296">
    <property type="entry name" value="Glyco_trans_1"/>
</dbReference>